<reference evidence="1" key="1">
    <citation type="journal article" date="2020" name="bioRxiv">
        <title>Hybrid origin of Populus tomentosa Carr. identified through genome sequencing and phylogenomic analysis.</title>
        <authorList>
            <person name="An X."/>
            <person name="Gao K."/>
            <person name="Chen Z."/>
            <person name="Li J."/>
            <person name="Yang X."/>
            <person name="Yang X."/>
            <person name="Zhou J."/>
            <person name="Guo T."/>
            <person name="Zhao T."/>
            <person name="Huang S."/>
            <person name="Miao D."/>
            <person name="Khan W.U."/>
            <person name="Rao P."/>
            <person name="Ye M."/>
            <person name="Lei B."/>
            <person name="Liao W."/>
            <person name="Wang J."/>
            <person name="Ji L."/>
            <person name="Li Y."/>
            <person name="Guo B."/>
            <person name="Mustafa N.S."/>
            <person name="Li S."/>
            <person name="Yun Q."/>
            <person name="Keller S.R."/>
            <person name="Mao J."/>
            <person name="Zhang R."/>
            <person name="Strauss S.H."/>
        </authorList>
    </citation>
    <scope>NUCLEOTIDE SEQUENCE</scope>
    <source>
        <strain evidence="1">GM15</strain>
        <tissue evidence="1">Leaf</tissue>
    </source>
</reference>
<proteinExistence type="predicted"/>
<name>A0A8X7ZNN9_POPTO</name>
<organism evidence="1 2">
    <name type="scientific">Populus tomentosa</name>
    <name type="common">Chinese white poplar</name>
    <dbReference type="NCBI Taxonomy" id="118781"/>
    <lineage>
        <taxon>Eukaryota</taxon>
        <taxon>Viridiplantae</taxon>
        <taxon>Streptophyta</taxon>
        <taxon>Embryophyta</taxon>
        <taxon>Tracheophyta</taxon>
        <taxon>Spermatophyta</taxon>
        <taxon>Magnoliopsida</taxon>
        <taxon>eudicotyledons</taxon>
        <taxon>Gunneridae</taxon>
        <taxon>Pentapetalae</taxon>
        <taxon>rosids</taxon>
        <taxon>fabids</taxon>
        <taxon>Malpighiales</taxon>
        <taxon>Salicaceae</taxon>
        <taxon>Saliceae</taxon>
        <taxon>Populus</taxon>
    </lineage>
</organism>
<dbReference type="EMBL" id="JAAWWB010000012">
    <property type="protein sequence ID" value="KAG6769548.1"/>
    <property type="molecule type" value="Genomic_DNA"/>
</dbReference>
<protein>
    <submittedName>
        <fullName evidence="1">Uncharacterized protein</fullName>
    </submittedName>
</protein>
<evidence type="ECO:0000313" key="1">
    <source>
        <dbReference type="EMBL" id="KAG6769548.1"/>
    </source>
</evidence>
<sequence>MFEQFCEGVRCIAVEITAAESDIKEEKRKKGLYGLQNLTTWLLKKEQANVSLTTGSIFGIYGPGEQWLSDIDDDSIIQQRTPIFFGNSDEVDKLLQYLA</sequence>
<accession>A0A8X7ZNN9</accession>
<dbReference type="AlphaFoldDB" id="A0A8X7ZNN9"/>
<comment type="caution">
    <text evidence="1">The sequence shown here is derived from an EMBL/GenBank/DDBJ whole genome shotgun (WGS) entry which is preliminary data.</text>
</comment>
<dbReference type="Proteomes" id="UP000886885">
    <property type="component" value="Chromosome 6D"/>
</dbReference>
<evidence type="ECO:0000313" key="2">
    <source>
        <dbReference type="Proteomes" id="UP000886885"/>
    </source>
</evidence>
<gene>
    <name evidence="1" type="ORF">POTOM_025190</name>
</gene>
<keyword evidence="2" id="KW-1185">Reference proteome</keyword>